<organism evidence="4">
    <name type="scientific">marine metagenome</name>
    <dbReference type="NCBI Taxonomy" id="408172"/>
    <lineage>
        <taxon>unclassified sequences</taxon>
        <taxon>metagenomes</taxon>
        <taxon>ecological metagenomes</taxon>
    </lineage>
</organism>
<dbReference type="SUPFAM" id="SSF53697">
    <property type="entry name" value="SIS domain"/>
    <property type="match status" value="1"/>
</dbReference>
<sequence>RNCPVIVLSTGGKITEHADENGLDRVTLPTGLQPRAALGFSFTLIFLLLNRLKFVPDEDIILVKNAIEPLEMLSLELNCSENSAVTIAEQIHTTCPIIYGSEDLTWVAALRFRGQLAENAKMLSFHHHLPEQNHNEIEGWTVNEDIMRRLTIIWFRDVDDHPGTQARMDISSSLLRSVPGCQLTISQSGVHRTERLLKLIHFTDWISYYAALLNNVDPTPVNKIQELKARIAHTS</sequence>
<name>A0A382M200_9ZZZZ</name>
<dbReference type="Pfam" id="PF10432">
    <property type="entry name" value="bact-PGI_C"/>
    <property type="match status" value="1"/>
</dbReference>
<dbReference type="GO" id="GO:0005975">
    <property type="term" value="P:carbohydrate metabolic process"/>
    <property type="evidence" value="ECO:0007669"/>
    <property type="project" value="InterPro"/>
</dbReference>
<evidence type="ECO:0000259" key="3">
    <source>
        <dbReference type="Pfam" id="PF10432"/>
    </source>
</evidence>
<proteinExistence type="inferred from homology"/>
<dbReference type="EMBL" id="UINC01089807">
    <property type="protein sequence ID" value="SVC41191.1"/>
    <property type="molecule type" value="Genomic_DNA"/>
</dbReference>
<reference evidence="4" key="1">
    <citation type="submission" date="2018-05" db="EMBL/GenBank/DDBJ databases">
        <authorList>
            <person name="Lanie J.A."/>
            <person name="Ng W.-L."/>
            <person name="Kazmierczak K.M."/>
            <person name="Andrzejewski T.M."/>
            <person name="Davidsen T.M."/>
            <person name="Wayne K.J."/>
            <person name="Tettelin H."/>
            <person name="Glass J.I."/>
            <person name="Rusch D."/>
            <person name="Podicherti R."/>
            <person name="Tsui H.-C.T."/>
            <person name="Winkler M.E."/>
        </authorList>
    </citation>
    <scope>NUCLEOTIDE SEQUENCE</scope>
</reference>
<accession>A0A382M200</accession>
<feature type="non-terminal residue" evidence="4">
    <location>
        <position position="1"/>
    </location>
</feature>
<keyword evidence="2" id="KW-0413">Isomerase</keyword>
<comment type="similarity">
    <text evidence="1">Belongs to the PGI/PMI family.</text>
</comment>
<feature type="domain" description="Bifunctional glucose-6-phosphate/mannose-6-phosphate isomerase C-terminal" evidence="3">
    <location>
        <begin position="81"/>
        <end position="231"/>
    </location>
</feature>
<dbReference type="GO" id="GO:0097367">
    <property type="term" value="F:carbohydrate derivative binding"/>
    <property type="evidence" value="ECO:0007669"/>
    <property type="project" value="InterPro"/>
</dbReference>
<dbReference type="InterPro" id="IPR046348">
    <property type="entry name" value="SIS_dom_sf"/>
</dbReference>
<protein>
    <recommendedName>
        <fullName evidence="3">Bifunctional glucose-6-phosphate/mannose-6-phosphate isomerase C-terminal domain-containing protein</fullName>
    </recommendedName>
</protein>
<dbReference type="AlphaFoldDB" id="A0A382M200"/>
<dbReference type="CDD" id="cd05637">
    <property type="entry name" value="SIS_PGI_PMI_2"/>
    <property type="match status" value="1"/>
</dbReference>
<dbReference type="InterPro" id="IPR019490">
    <property type="entry name" value="Glu6P/Mann6P_isomerase_C"/>
</dbReference>
<gene>
    <name evidence="4" type="ORF">METZ01_LOCUS294045</name>
</gene>
<evidence type="ECO:0000313" key="4">
    <source>
        <dbReference type="EMBL" id="SVC41191.1"/>
    </source>
</evidence>
<dbReference type="Gene3D" id="3.40.50.10490">
    <property type="entry name" value="Glucose-6-phosphate isomerase like protein, domain 1"/>
    <property type="match status" value="2"/>
</dbReference>
<dbReference type="GO" id="GO:0004476">
    <property type="term" value="F:mannose-6-phosphate isomerase activity"/>
    <property type="evidence" value="ECO:0007669"/>
    <property type="project" value="InterPro"/>
</dbReference>
<dbReference type="GO" id="GO:1901135">
    <property type="term" value="P:carbohydrate derivative metabolic process"/>
    <property type="evidence" value="ECO:0007669"/>
    <property type="project" value="InterPro"/>
</dbReference>
<evidence type="ECO:0000256" key="1">
    <source>
        <dbReference type="ARBA" id="ARBA00010523"/>
    </source>
</evidence>
<evidence type="ECO:0000256" key="2">
    <source>
        <dbReference type="ARBA" id="ARBA00023235"/>
    </source>
</evidence>
<dbReference type="GO" id="GO:0004347">
    <property type="term" value="F:glucose-6-phosphate isomerase activity"/>
    <property type="evidence" value="ECO:0007669"/>
    <property type="project" value="InterPro"/>
</dbReference>